<feature type="transmembrane region" description="Helical" evidence="7">
    <location>
        <begin position="172"/>
        <end position="193"/>
    </location>
</feature>
<feature type="domain" description="Bacterial virulence protein VirB8" evidence="8">
    <location>
        <begin position="435"/>
        <end position="492"/>
    </location>
</feature>
<evidence type="ECO:0000256" key="1">
    <source>
        <dbReference type="ARBA" id="ARBA00004141"/>
    </source>
</evidence>
<dbReference type="InterPro" id="IPR007430">
    <property type="entry name" value="VirB8"/>
</dbReference>
<evidence type="ECO:0000256" key="2">
    <source>
        <dbReference type="ARBA" id="ARBA00007802"/>
    </source>
</evidence>
<keyword evidence="5 7" id="KW-0472">Membrane</keyword>
<feature type="region of interest" description="Disordered" evidence="6">
    <location>
        <begin position="495"/>
        <end position="581"/>
    </location>
</feature>
<dbReference type="NCBIfam" id="TIGR02783">
    <property type="entry name" value="TrbL_P"/>
    <property type="match status" value="1"/>
</dbReference>
<dbReference type="InterPro" id="IPR014150">
    <property type="entry name" value="Conjugal_tfr_TrbL"/>
</dbReference>
<dbReference type="Pfam" id="PF04335">
    <property type="entry name" value="VirB8"/>
    <property type="match status" value="1"/>
</dbReference>
<name>A0A4U8YZF1_METTU</name>
<feature type="transmembrane region" description="Helical" evidence="7">
    <location>
        <begin position="279"/>
        <end position="299"/>
    </location>
</feature>
<evidence type="ECO:0000256" key="7">
    <source>
        <dbReference type="SAM" id="Phobius"/>
    </source>
</evidence>
<feature type="transmembrane region" description="Helical" evidence="7">
    <location>
        <begin position="29"/>
        <end position="48"/>
    </location>
</feature>
<keyword evidence="4 7" id="KW-1133">Transmembrane helix</keyword>
<dbReference type="Proteomes" id="UP000294360">
    <property type="component" value="Chromosome"/>
</dbReference>
<evidence type="ECO:0000313" key="9">
    <source>
        <dbReference type="EMBL" id="VFU08487.1"/>
    </source>
</evidence>
<feature type="transmembrane region" description="Helical" evidence="7">
    <location>
        <begin position="238"/>
        <end position="259"/>
    </location>
</feature>
<keyword evidence="3 7" id="KW-0812">Transmembrane</keyword>
<feature type="compositionally biased region" description="Basic residues" evidence="6">
    <location>
        <begin position="541"/>
        <end position="550"/>
    </location>
</feature>
<comment type="subcellular location">
    <subcellularLocation>
        <location evidence="1">Membrane</location>
        <topology evidence="1">Multi-pass membrane protein</topology>
    </subcellularLocation>
</comment>
<dbReference type="AlphaFoldDB" id="A0A4U8YZF1"/>
<dbReference type="NCBIfam" id="NF010449">
    <property type="entry name" value="PRK13875.1"/>
    <property type="match status" value="1"/>
</dbReference>
<dbReference type="GO" id="GO:0030255">
    <property type="term" value="P:protein secretion by the type IV secretion system"/>
    <property type="evidence" value="ECO:0007669"/>
    <property type="project" value="InterPro"/>
</dbReference>
<feature type="transmembrane region" description="Helical" evidence="7">
    <location>
        <begin position="456"/>
        <end position="474"/>
    </location>
</feature>
<evidence type="ECO:0000313" key="10">
    <source>
        <dbReference type="Proteomes" id="UP000294360"/>
    </source>
</evidence>
<dbReference type="EMBL" id="LR536450">
    <property type="protein sequence ID" value="VFU08487.1"/>
    <property type="molecule type" value="Genomic_DNA"/>
</dbReference>
<feature type="compositionally biased region" description="Basic and acidic residues" evidence="6">
    <location>
        <begin position="504"/>
        <end position="514"/>
    </location>
</feature>
<proteinExistence type="inferred from homology"/>
<sequence length="581" mass="61547">MGGTGVIDRFLAVFTQYIDRGFGLLGGEAAFIATTLIAIDVTLAALFWSWGADEDIIARLVKKTLFVGVFASLIGNWNNLARIVFESFAGLGLRASGTGLAEADFLRPGRIAQVGLDAGRPILDSISGLMGYVSFFENFIQIVVLLFAWAMVLLAFFILAIQLFVTLIEFKLTTLAGFVLIPFDLFGKTAFAAERVFGAVVSSGVKMLVLAVIVGIGSTLFSQFTAGFGGAQPSIDDAMAIVLAALSLLGLGIFGPGIANGIVSGEPQLGAGAAVGTGLAAGGIVVAGAGLAAGGAGLVGSAIAGTARGGAALAGVATAGLSGGADTIISPLRRAAANLKSSFEAGGRAVTGGSGWRRRVLGRFPGDRRAARVGEAHEALANHQPWRLHGQPRGEVRRWRRRRRVRRSLRRGMSMFRRPSVRYGRTPEPETPYQKAAQVWDERIGSARVQARNWRLMAFGSLILSGCLAGGLIWQSASGTITPWVVQIDKLGPGSGDRIRQRRLSGDRSADRLPPRALHRGCARPAGRSDHPAPAMAAGLRLHHRSRRGGAQRLRADQRSLRQSRQGPDLRRSLQRHSRLA</sequence>
<feature type="transmembrane region" description="Helical" evidence="7">
    <location>
        <begin position="60"/>
        <end position="77"/>
    </location>
</feature>
<comment type="similarity">
    <text evidence="2">Belongs to the TrbL/VirB6 family.</text>
</comment>
<evidence type="ECO:0000256" key="4">
    <source>
        <dbReference type="ARBA" id="ARBA00022989"/>
    </source>
</evidence>
<reference evidence="9 10" key="1">
    <citation type="submission" date="2019-03" db="EMBL/GenBank/DDBJ databases">
        <authorList>
            <person name="Kox A.R. M."/>
        </authorList>
    </citation>
    <scope>NUCLEOTIDE SEQUENCE [LARGE SCALE GENOMIC DNA]</scope>
    <source>
        <strain evidence="9">MTUNDRAET4 annotated genome</strain>
    </source>
</reference>
<dbReference type="Pfam" id="PF04610">
    <property type="entry name" value="TrbL"/>
    <property type="match status" value="1"/>
</dbReference>
<accession>A0A4U8YZF1</accession>
<protein>
    <submittedName>
        <fullName evidence="9">Conjugal transfer protein TrbL (Modular protein)</fullName>
    </submittedName>
</protein>
<evidence type="ECO:0000256" key="3">
    <source>
        <dbReference type="ARBA" id="ARBA00022692"/>
    </source>
</evidence>
<feature type="transmembrane region" description="Helical" evidence="7">
    <location>
        <begin position="205"/>
        <end position="226"/>
    </location>
</feature>
<dbReference type="InterPro" id="IPR007688">
    <property type="entry name" value="Conjugal_tfr_TrbL/VirB6"/>
</dbReference>
<evidence type="ECO:0000256" key="5">
    <source>
        <dbReference type="ARBA" id="ARBA00023136"/>
    </source>
</evidence>
<evidence type="ECO:0000256" key="6">
    <source>
        <dbReference type="SAM" id="MobiDB-lite"/>
    </source>
</evidence>
<evidence type="ECO:0000259" key="8">
    <source>
        <dbReference type="Pfam" id="PF04335"/>
    </source>
</evidence>
<feature type="transmembrane region" description="Helical" evidence="7">
    <location>
        <begin position="139"/>
        <end position="165"/>
    </location>
</feature>
<dbReference type="GO" id="GO:0016020">
    <property type="term" value="C:membrane"/>
    <property type="evidence" value="ECO:0007669"/>
    <property type="project" value="UniProtKB-SubCell"/>
</dbReference>
<gene>
    <name evidence="9" type="ORF">MTUNDRAET4_1594</name>
</gene>
<organism evidence="9 10">
    <name type="scientific">Methylocella tundrae</name>
    <dbReference type="NCBI Taxonomy" id="227605"/>
    <lineage>
        <taxon>Bacteria</taxon>
        <taxon>Pseudomonadati</taxon>
        <taxon>Pseudomonadota</taxon>
        <taxon>Alphaproteobacteria</taxon>
        <taxon>Hyphomicrobiales</taxon>
        <taxon>Beijerinckiaceae</taxon>
        <taxon>Methylocella</taxon>
    </lineage>
</organism>
<dbReference type="KEGG" id="mtun:MTUNDRAET4_1594"/>